<gene>
    <name evidence="1" type="ORF">C427_1048</name>
</gene>
<evidence type="ECO:0000313" key="2">
    <source>
        <dbReference type="Proteomes" id="UP000011864"/>
    </source>
</evidence>
<dbReference type="STRING" id="1129794.C427_1048"/>
<dbReference type="AlphaFoldDB" id="K7AUI0"/>
<dbReference type="EMBL" id="CP003837">
    <property type="protein sequence ID" value="AGH43157.1"/>
    <property type="molecule type" value="Genomic_DNA"/>
</dbReference>
<keyword evidence="2" id="KW-1185">Reference proteome</keyword>
<proteinExistence type="predicted"/>
<name>K7AUI0_9ALTE</name>
<reference evidence="1 2" key="1">
    <citation type="journal article" date="2013" name="Genome Announc.">
        <title>Complete Genome Sequence of Glaciecola psychrophila Strain 170T.</title>
        <authorList>
            <person name="Yin J."/>
            <person name="Chen J."/>
            <person name="Liu G."/>
            <person name="Yu Y."/>
            <person name="Song L."/>
            <person name="Wang X."/>
            <person name="Qu X."/>
        </authorList>
    </citation>
    <scope>NUCLEOTIDE SEQUENCE [LARGE SCALE GENOMIC DNA]</scope>
    <source>
        <strain evidence="1 2">170</strain>
    </source>
</reference>
<organism evidence="1 2">
    <name type="scientific">Paraglaciecola psychrophila 170</name>
    <dbReference type="NCBI Taxonomy" id="1129794"/>
    <lineage>
        <taxon>Bacteria</taxon>
        <taxon>Pseudomonadati</taxon>
        <taxon>Pseudomonadota</taxon>
        <taxon>Gammaproteobacteria</taxon>
        <taxon>Alteromonadales</taxon>
        <taxon>Alteromonadaceae</taxon>
        <taxon>Paraglaciecola</taxon>
    </lineage>
</organism>
<dbReference type="Proteomes" id="UP000011864">
    <property type="component" value="Chromosome"/>
</dbReference>
<evidence type="ECO:0000313" key="1">
    <source>
        <dbReference type="EMBL" id="AGH43157.1"/>
    </source>
</evidence>
<dbReference type="eggNOG" id="ENOG50320BZ">
    <property type="taxonomic scope" value="Bacteria"/>
</dbReference>
<evidence type="ECO:0008006" key="3">
    <source>
        <dbReference type="Google" id="ProtNLM"/>
    </source>
</evidence>
<dbReference type="HOGENOM" id="CLU_082959_0_0_6"/>
<dbReference type="KEGG" id="gps:C427_1048"/>
<dbReference type="PATRIC" id="fig|1129794.4.peg.1036"/>
<dbReference type="RefSeq" id="WP_007640289.1">
    <property type="nucleotide sequence ID" value="NC_020514.1"/>
</dbReference>
<protein>
    <recommendedName>
        <fullName evidence="3">Nucleotide-diphospho-sugar transferase domain-containing protein</fullName>
    </recommendedName>
</protein>
<dbReference type="OrthoDB" id="9804725at2"/>
<accession>K7AUI0</accession>
<sequence length="270" mass="32102">MNILINFADENFRSKQKVNSYTAKHFGGFDEICEFTPNDIDSDFIKVNKDIFDQKRGFGYWLWKPYFILKVLEKSNEGDYIFYCDSGSFFVNNIDHLIKSMGKAKAEIMLFETPLIECQWTNQYLFDALNLNDDKYRLTNQISATYILIKKTNETVTFIKEYLSLCSNINFVTDKQKVKSKMVIDHRHDQSILSLLAKSKNIKPFKDPSDYGVYPFRYFTNDRLFRVNKYEEKYPVIVLSNRNVNPIMYYLKYWLRTIQSKLSRLSYINV</sequence>